<gene>
    <name evidence="2" type="ORF">D4A47_06380</name>
</gene>
<dbReference type="Pfam" id="PF14279">
    <property type="entry name" value="HNH_5"/>
    <property type="match status" value="1"/>
</dbReference>
<evidence type="ECO:0000313" key="2">
    <source>
        <dbReference type="EMBL" id="RLL12149.1"/>
    </source>
</evidence>
<reference evidence="2 3" key="1">
    <citation type="submission" date="2018-10" db="EMBL/GenBank/DDBJ databases">
        <title>Anaerotruncus faecis sp. nov., isolated from human feces.</title>
        <authorList>
            <person name="Wang Y.-J."/>
        </authorList>
    </citation>
    <scope>NUCLEOTIDE SEQUENCE [LARGE SCALE GENOMIC DNA]</scope>
    <source>
        <strain evidence="2 3">22A2-44</strain>
    </source>
</reference>
<protein>
    <submittedName>
        <fullName evidence="2">HNH endonuclease</fullName>
    </submittedName>
</protein>
<name>A0A498CPV0_9FIRM</name>
<dbReference type="Proteomes" id="UP000276301">
    <property type="component" value="Unassembled WGS sequence"/>
</dbReference>
<accession>A0A498CPV0</accession>
<sequence length="101" mass="11352">MKHRMTKACDISPQVKAEVWERDGGCCILCGSPNAAPNAHYIPRSHGGLGVAQNVVTLCEKCHTSYDNSGARRALQAEIRAYLMARYPGWDETKLIYRKWE</sequence>
<feature type="domain" description="HNH endonuclease 5" evidence="1">
    <location>
        <begin position="27"/>
        <end position="68"/>
    </location>
</feature>
<keyword evidence="3" id="KW-1185">Reference proteome</keyword>
<dbReference type="Gene3D" id="1.10.30.50">
    <property type="match status" value="1"/>
</dbReference>
<evidence type="ECO:0000259" key="1">
    <source>
        <dbReference type="Pfam" id="PF14279"/>
    </source>
</evidence>
<proteinExistence type="predicted"/>
<evidence type="ECO:0000313" key="3">
    <source>
        <dbReference type="Proteomes" id="UP000276301"/>
    </source>
</evidence>
<dbReference type="InterPro" id="IPR003615">
    <property type="entry name" value="HNH_nuc"/>
</dbReference>
<organism evidence="2 3">
    <name type="scientific">Anaerotruncus massiliensis</name>
    <name type="common">ex Liu et al. 2021</name>
    <dbReference type="NCBI Taxonomy" id="2321404"/>
    <lineage>
        <taxon>Bacteria</taxon>
        <taxon>Bacillati</taxon>
        <taxon>Bacillota</taxon>
        <taxon>Clostridia</taxon>
        <taxon>Eubacteriales</taxon>
        <taxon>Oscillospiraceae</taxon>
        <taxon>Anaerotruncus</taxon>
    </lineage>
</organism>
<dbReference type="RefSeq" id="WP_121586635.1">
    <property type="nucleotide sequence ID" value="NZ_RCHT01000007.1"/>
</dbReference>
<dbReference type="GO" id="GO:0004519">
    <property type="term" value="F:endonuclease activity"/>
    <property type="evidence" value="ECO:0007669"/>
    <property type="project" value="UniProtKB-KW"/>
</dbReference>
<dbReference type="EMBL" id="RCHT01000007">
    <property type="protein sequence ID" value="RLL12149.1"/>
    <property type="molecule type" value="Genomic_DNA"/>
</dbReference>
<dbReference type="InterPro" id="IPR029471">
    <property type="entry name" value="HNH_5"/>
</dbReference>
<comment type="caution">
    <text evidence="2">The sequence shown here is derived from an EMBL/GenBank/DDBJ whole genome shotgun (WGS) entry which is preliminary data.</text>
</comment>
<keyword evidence="2" id="KW-0378">Hydrolase</keyword>
<keyword evidence="2" id="KW-0255">Endonuclease</keyword>
<keyword evidence="2" id="KW-0540">Nuclease</keyword>
<dbReference type="CDD" id="cd00085">
    <property type="entry name" value="HNHc"/>
    <property type="match status" value="1"/>
</dbReference>
<dbReference type="AlphaFoldDB" id="A0A498CPV0"/>